<name>A0A4Y4CZ55_ZOORA</name>
<feature type="domain" description="Double zinc ribbon" evidence="3">
    <location>
        <begin position="4"/>
        <end position="58"/>
    </location>
</feature>
<dbReference type="InterPro" id="IPR044005">
    <property type="entry name" value="DZR_2"/>
</dbReference>
<sequence length="225" mass="23874">MGCALDAILPQQCFACGAGSGGGVLCDDCRAELPGRGRARCPVCAIEQHQGLICGACLSAQPPFDASRAAFDYAFPTDRMVQALKYAHRLSLSRLFVELMAEAPCPQADLVVPMPLHPARLRLRGFNQAAELARPLAAAWGIPLRLDGIVRDLDTHPQAALPWKARAGNVRGAFRVRGSVEGLRVVVVDDVMTTGETLAELARTLKAVGAASVENRIVARTPAPG</sequence>
<dbReference type="PANTHER" id="PTHR47505">
    <property type="entry name" value="DNA UTILIZATION PROTEIN YHGH"/>
    <property type="match status" value="1"/>
</dbReference>
<dbReference type="OrthoDB" id="9793412at2"/>
<comment type="caution">
    <text evidence="4">The sequence shown here is derived from an EMBL/GenBank/DDBJ whole genome shotgun (WGS) entry which is preliminary data.</text>
</comment>
<dbReference type="InterPro" id="IPR000836">
    <property type="entry name" value="PRTase_dom"/>
</dbReference>
<evidence type="ECO:0000313" key="5">
    <source>
        <dbReference type="Proteomes" id="UP000318422"/>
    </source>
</evidence>
<dbReference type="PANTHER" id="PTHR47505:SF1">
    <property type="entry name" value="DNA UTILIZATION PROTEIN YHGH"/>
    <property type="match status" value="1"/>
</dbReference>
<dbReference type="EMBL" id="BJNV01000053">
    <property type="protein sequence ID" value="GEC96774.1"/>
    <property type="molecule type" value="Genomic_DNA"/>
</dbReference>
<accession>A0A4Y4CZ55</accession>
<dbReference type="RefSeq" id="WP_141353477.1">
    <property type="nucleotide sequence ID" value="NZ_BJNV01000053.1"/>
</dbReference>
<evidence type="ECO:0000256" key="1">
    <source>
        <dbReference type="ARBA" id="ARBA00008007"/>
    </source>
</evidence>
<organism evidence="4 5">
    <name type="scientific">Zoogloea ramigera</name>
    <dbReference type="NCBI Taxonomy" id="350"/>
    <lineage>
        <taxon>Bacteria</taxon>
        <taxon>Pseudomonadati</taxon>
        <taxon>Pseudomonadota</taxon>
        <taxon>Betaproteobacteria</taxon>
        <taxon>Rhodocyclales</taxon>
        <taxon>Zoogloeaceae</taxon>
        <taxon>Zoogloea</taxon>
    </lineage>
</organism>
<evidence type="ECO:0000313" key="4">
    <source>
        <dbReference type="EMBL" id="GEC96774.1"/>
    </source>
</evidence>
<evidence type="ECO:0000259" key="2">
    <source>
        <dbReference type="Pfam" id="PF00156"/>
    </source>
</evidence>
<dbReference type="InterPro" id="IPR029057">
    <property type="entry name" value="PRTase-like"/>
</dbReference>
<dbReference type="Pfam" id="PF00156">
    <property type="entry name" value="Pribosyltran"/>
    <property type="match status" value="1"/>
</dbReference>
<reference evidence="4 5" key="1">
    <citation type="submission" date="2019-06" db="EMBL/GenBank/DDBJ databases">
        <title>Whole genome shotgun sequence of Zoogloea ramigera NBRC 15342.</title>
        <authorList>
            <person name="Hosoyama A."/>
            <person name="Uohara A."/>
            <person name="Ohji S."/>
            <person name="Ichikawa N."/>
        </authorList>
    </citation>
    <scope>NUCLEOTIDE SEQUENCE [LARGE SCALE GENOMIC DNA]</scope>
    <source>
        <strain evidence="4 5">NBRC 15342</strain>
    </source>
</reference>
<evidence type="ECO:0000259" key="3">
    <source>
        <dbReference type="Pfam" id="PF18912"/>
    </source>
</evidence>
<dbReference type="SUPFAM" id="SSF53271">
    <property type="entry name" value="PRTase-like"/>
    <property type="match status" value="1"/>
</dbReference>
<protein>
    <recommendedName>
        <fullName evidence="6">ComF family protein</fullName>
    </recommendedName>
</protein>
<evidence type="ECO:0008006" key="6">
    <source>
        <dbReference type="Google" id="ProtNLM"/>
    </source>
</evidence>
<gene>
    <name evidence="4" type="ORF">ZRA01_28470</name>
</gene>
<dbReference type="InterPro" id="IPR051910">
    <property type="entry name" value="ComF/GntX_DNA_util-trans"/>
</dbReference>
<dbReference type="Pfam" id="PF18912">
    <property type="entry name" value="DZR_2"/>
    <property type="match status" value="1"/>
</dbReference>
<feature type="domain" description="Phosphoribosyltransferase" evidence="2">
    <location>
        <begin position="129"/>
        <end position="215"/>
    </location>
</feature>
<keyword evidence="5" id="KW-1185">Reference proteome</keyword>
<comment type="similarity">
    <text evidence="1">Belongs to the ComF/GntX family.</text>
</comment>
<dbReference type="Proteomes" id="UP000318422">
    <property type="component" value="Unassembled WGS sequence"/>
</dbReference>
<proteinExistence type="inferred from homology"/>
<dbReference type="Gene3D" id="3.40.50.2020">
    <property type="match status" value="1"/>
</dbReference>
<dbReference type="AlphaFoldDB" id="A0A4Y4CZ55"/>